<sequence>MGEIPGYLLGFPHSSFSNNPNLCGLPLQKCNLALSRPGGAMASSVSPKTTIASSPTAMSAQMNPPRKARNAHGSKINWFVIIVIIVGDDLVLGGPRRTPLDWTTRLKIASGAAHGLSFIHSSCKPLHGNIKSTNVLIDKDGNSRLSDYSLSIFSTLPSASKSDGYCALEASLDNRKLSPQSDVSSFGVLLLELLTGKCPSLNDHNAPGVLDLPRWVQSVVREEWTAKVFDLEQMRYREIEEEMVGLLQVEMACAQALPDLRPKMGRVVTMIDELRGVPSDEISTSE</sequence>
<comment type="caution">
    <text evidence="3">The sequence shown here is derived from an EMBL/GenBank/DDBJ whole genome shotgun (WGS) entry which is preliminary data.</text>
</comment>
<dbReference type="GO" id="GO:0005524">
    <property type="term" value="F:ATP binding"/>
    <property type="evidence" value="ECO:0007669"/>
    <property type="project" value="InterPro"/>
</dbReference>
<keyword evidence="4" id="KW-1185">Reference proteome</keyword>
<feature type="compositionally biased region" description="Polar residues" evidence="1">
    <location>
        <begin position="43"/>
        <end position="62"/>
    </location>
</feature>
<keyword evidence="3" id="KW-0808">Transferase</keyword>
<evidence type="ECO:0000313" key="3">
    <source>
        <dbReference type="EMBL" id="CAA0809028.1"/>
    </source>
</evidence>
<keyword evidence="3" id="KW-0418">Kinase</keyword>
<proteinExistence type="predicted"/>
<evidence type="ECO:0000259" key="2">
    <source>
        <dbReference type="PROSITE" id="PS50011"/>
    </source>
</evidence>
<feature type="domain" description="Protein kinase" evidence="2">
    <location>
        <begin position="1"/>
        <end position="275"/>
    </location>
</feature>
<accession>A0A9N7MJI2</accession>
<dbReference type="PROSITE" id="PS50011">
    <property type="entry name" value="PROTEIN_KINASE_DOM"/>
    <property type="match status" value="1"/>
</dbReference>
<dbReference type="PANTHER" id="PTHR48010:SF90">
    <property type="entry name" value="OS07G0574100 PROTEIN"/>
    <property type="match status" value="1"/>
</dbReference>
<dbReference type="SUPFAM" id="SSF56112">
    <property type="entry name" value="Protein kinase-like (PK-like)"/>
    <property type="match status" value="1"/>
</dbReference>
<dbReference type="InterPro" id="IPR011009">
    <property type="entry name" value="Kinase-like_dom_sf"/>
</dbReference>
<dbReference type="InterPro" id="IPR001245">
    <property type="entry name" value="Ser-Thr/Tyr_kinase_cat_dom"/>
</dbReference>
<dbReference type="AlphaFoldDB" id="A0A9N7MJI2"/>
<dbReference type="InterPro" id="IPR050994">
    <property type="entry name" value="At_inactive_RLKs"/>
</dbReference>
<dbReference type="InterPro" id="IPR000719">
    <property type="entry name" value="Prot_kinase_dom"/>
</dbReference>
<dbReference type="PANTHER" id="PTHR48010">
    <property type="entry name" value="OS05G0588300 PROTEIN"/>
    <property type="match status" value="1"/>
</dbReference>
<dbReference type="EMBL" id="CACSLK010003174">
    <property type="protein sequence ID" value="CAA0809028.1"/>
    <property type="molecule type" value="Genomic_DNA"/>
</dbReference>
<reference evidence="3" key="1">
    <citation type="submission" date="2019-12" db="EMBL/GenBank/DDBJ databases">
        <authorList>
            <person name="Scholes J."/>
        </authorList>
    </citation>
    <scope>NUCLEOTIDE SEQUENCE</scope>
</reference>
<organism evidence="3 4">
    <name type="scientific">Striga hermonthica</name>
    <name type="common">Purple witchweed</name>
    <name type="synonym">Buchnera hermonthica</name>
    <dbReference type="NCBI Taxonomy" id="68872"/>
    <lineage>
        <taxon>Eukaryota</taxon>
        <taxon>Viridiplantae</taxon>
        <taxon>Streptophyta</taxon>
        <taxon>Embryophyta</taxon>
        <taxon>Tracheophyta</taxon>
        <taxon>Spermatophyta</taxon>
        <taxon>Magnoliopsida</taxon>
        <taxon>eudicotyledons</taxon>
        <taxon>Gunneridae</taxon>
        <taxon>Pentapetalae</taxon>
        <taxon>asterids</taxon>
        <taxon>lamiids</taxon>
        <taxon>Lamiales</taxon>
        <taxon>Orobanchaceae</taxon>
        <taxon>Buchnereae</taxon>
        <taxon>Striga</taxon>
    </lineage>
</organism>
<protein>
    <submittedName>
        <fullName evidence="3">Probable leucine-rich repeat receptor-like protein kinase</fullName>
    </submittedName>
</protein>
<feature type="region of interest" description="Disordered" evidence="1">
    <location>
        <begin position="41"/>
        <end position="69"/>
    </location>
</feature>
<gene>
    <name evidence="3" type="ORF">SHERM_11234</name>
</gene>
<dbReference type="Proteomes" id="UP001153555">
    <property type="component" value="Unassembled WGS sequence"/>
</dbReference>
<evidence type="ECO:0000256" key="1">
    <source>
        <dbReference type="SAM" id="MobiDB-lite"/>
    </source>
</evidence>
<dbReference type="Pfam" id="PF07714">
    <property type="entry name" value="PK_Tyr_Ser-Thr"/>
    <property type="match status" value="1"/>
</dbReference>
<keyword evidence="3" id="KW-0675">Receptor</keyword>
<dbReference type="GO" id="GO:0004672">
    <property type="term" value="F:protein kinase activity"/>
    <property type="evidence" value="ECO:0007669"/>
    <property type="project" value="InterPro"/>
</dbReference>
<name>A0A9N7MJI2_STRHE</name>
<dbReference type="OrthoDB" id="69842at2759"/>
<evidence type="ECO:0000313" key="4">
    <source>
        <dbReference type="Proteomes" id="UP001153555"/>
    </source>
</evidence>
<dbReference type="Gene3D" id="1.10.510.10">
    <property type="entry name" value="Transferase(Phosphotransferase) domain 1"/>
    <property type="match status" value="1"/>
</dbReference>